<dbReference type="InterPro" id="IPR038765">
    <property type="entry name" value="Papain-like_cys_pep_sf"/>
</dbReference>
<dbReference type="SUPFAM" id="SSF54001">
    <property type="entry name" value="Cysteine proteinases"/>
    <property type="match status" value="1"/>
</dbReference>
<sequence length="196" mass="21149">MRMLLGIFCCSSYRGSCTNQNGNLISLSEQQLVDCTEDNDGCSGGLMNNAYDSIVKNQGISSEAGYEYEGINGTCEIEKEMEKAAQTTGHEDVPHNDEEALLKAVSSQQVSVTLDASGSDCQIYGEGVFDGDCGTSPTHAVTIIGYGETEYGTEYWLIKNSWGENWGENGYMRILRGSDSPQGASGIARYPSYPIA</sequence>
<dbReference type="CDD" id="cd02248">
    <property type="entry name" value="Peptidase_C1A"/>
    <property type="match status" value="1"/>
</dbReference>
<evidence type="ECO:0000256" key="2">
    <source>
        <dbReference type="ARBA" id="ARBA00022670"/>
    </source>
</evidence>
<comment type="caution">
    <text evidence="7">The sequence shown here is derived from an EMBL/GenBank/DDBJ whole genome shotgun (WGS) entry which is preliminary data.</text>
</comment>
<organism evidence="7 8">
    <name type="scientific">Ziziphus jujuba var. spinosa</name>
    <dbReference type="NCBI Taxonomy" id="714518"/>
    <lineage>
        <taxon>Eukaryota</taxon>
        <taxon>Viridiplantae</taxon>
        <taxon>Streptophyta</taxon>
        <taxon>Embryophyta</taxon>
        <taxon>Tracheophyta</taxon>
        <taxon>Spermatophyta</taxon>
        <taxon>Magnoliopsida</taxon>
        <taxon>eudicotyledons</taxon>
        <taxon>Gunneridae</taxon>
        <taxon>Pentapetalae</taxon>
        <taxon>rosids</taxon>
        <taxon>fabids</taxon>
        <taxon>Rosales</taxon>
        <taxon>Rhamnaceae</taxon>
        <taxon>Paliureae</taxon>
        <taxon>Ziziphus</taxon>
    </lineage>
</organism>
<evidence type="ECO:0000259" key="6">
    <source>
        <dbReference type="SMART" id="SM00645"/>
    </source>
</evidence>
<dbReference type="GO" id="GO:0006508">
    <property type="term" value="P:proteolysis"/>
    <property type="evidence" value="ECO:0007669"/>
    <property type="project" value="UniProtKB-KW"/>
</dbReference>
<protein>
    <recommendedName>
        <fullName evidence="6">Peptidase C1A papain C-terminal domain-containing protein</fullName>
    </recommendedName>
</protein>
<dbReference type="InterPro" id="IPR025661">
    <property type="entry name" value="Pept_asp_AS"/>
</dbReference>
<dbReference type="Pfam" id="PF00112">
    <property type="entry name" value="Peptidase_C1"/>
    <property type="match status" value="1"/>
</dbReference>
<dbReference type="PANTHER" id="PTHR12411">
    <property type="entry name" value="CYSTEINE PROTEASE FAMILY C1-RELATED"/>
    <property type="match status" value="1"/>
</dbReference>
<evidence type="ECO:0000256" key="4">
    <source>
        <dbReference type="ARBA" id="ARBA00022807"/>
    </source>
</evidence>
<dbReference type="Gene3D" id="3.90.70.10">
    <property type="entry name" value="Cysteine proteinases"/>
    <property type="match status" value="1"/>
</dbReference>
<evidence type="ECO:0000256" key="3">
    <source>
        <dbReference type="ARBA" id="ARBA00022801"/>
    </source>
</evidence>
<comment type="similarity">
    <text evidence="1">Belongs to the peptidase C1 family.</text>
</comment>
<proteinExistence type="inferred from homology"/>
<dbReference type="SMART" id="SM00645">
    <property type="entry name" value="Pept_C1"/>
    <property type="match status" value="1"/>
</dbReference>
<evidence type="ECO:0000313" key="8">
    <source>
        <dbReference type="Proteomes" id="UP000813462"/>
    </source>
</evidence>
<dbReference type="InterPro" id="IPR013128">
    <property type="entry name" value="Peptidase_C1A"/>
</dbReference>
<keyword evidence="2" id="KW-0645">Protease</keyword>
<dbReference type="EMBL" id="JAEACU010000001">
    <property type="protein sequence ID" value="KAH7544947.1"/>
    <property type="molecule type" value="Genomic_DNA"/>
</dbReference>
<evidence type="ECO:0000313" key="7">
    <source>
        <dbReference type="EMBL" id="KAH7544947.1"/>
    </source>
</evidence>
<reference evidence="7" key="1">
    <citation type="journal article" date="2021" name="Front. Plant Sci.">
        <title>Chromosome-Scale Genome Assembly for Chinese Sour Jujube and Insights Into Its Genome Evolution and Domestication Signature.</title>
        <authorList>
            <person name="Shen L.-Y."/>
            <person name="Luo H."/>
            <person name="Wang X.-L."/>
            <person name="Wang X.-M."/>
            <person name="Qiu X.-J."/>
            <person name="Liu H."/>
            <person name="Zhou S.-S."/>
            <person name="Jia K.-H."/>
            <person name="Nie S."/>
            <person name="Bao Y.-T."/>
            <person name="Zhang R.-G."/>
            <person name="Yun Q.-Z."/>
            <person name="Chai Y.-H."/>
            <person name="Lu J.-Y."/>
            <person name="Li Y."/>
            <person name="Zhao S.-W."/>
            <person name="Mao J.-F."/>
            <person name="Jia S.-G."/>
            <person name="Mao Y.-M."/>
        </authorList>
    </citation>
    <scope>NUCLEOTIDE SEQUENCE</scope>
    <source>
        <strain evidence="7">AT0</strain>
        <tissue evidence="7">Leaf</tissue>
    </source>
</reference>
<keyword evidence="5" id="KW-1015">Disulfide bond</keyword>
<feature type="domain" description="Peptidase C1A papain C-terminal" evidence="6">
    <location>
        <begin position="5"/>
        <end position="195"/>
    </location>
</feature>
<keyword evidence="4" id="KW-0788">Thiol protease</keyword>
<evidence type="ECO:0000256" key="5">
    <source>
        <dbReference type="ARBA" id="ARBA00023157"/>
    </source>
</evidence>
<gene>
    <name evidence="7" type="ORF">FEM48_Zijuj01G0040100</name>
</gene>
<dbReference type="Proteomes" id="UP000813462">
    <property type="component" value="Unassembled WGS sequence"/>
</dbReference>
<keyword evidence="3" id="KW-0378">Hydrolase</keyword>
<accession>A0A978VZ13</accession>
<name>A0A978VZ13_ZIZJJ</name>
<dbReference type="InterPro" id="IPR039417">
    <property type="entry name" value="Peptidase_C1A_papain-like"/>
</dbReference>
<dbReference type="GO" id="GO:0008234">
    <property type="term" value="F:cysteine-type peptidase activity"/>
    <property type="evidence" value="ECO:0007669"/>
    <property type="project" value="UniProtKB-KW"/>
</dbReference>
<dbReference type="InterPro" id="IPR000668">
    <property type="entry name" value="Peptidase_C1A_C"/>
</dbReference>
<dbReference type="PROSITE" id="PS00640">
    <property type="entry name" value="THIOL_PROTEASE_ASN"/>
    <property type="match status" value="1"/>
</dbReference>
<evidence type="ECO:0000256" key="1">
    <source>
        <dbReference type="ARBA" id="ARBA00008455"/>
    </source>
</evidence>
<dbReference type="AlphaFoldDB" id="A0A978VZ13"/>